<feature type="chain" id="PRO_5042463989" evidence="2">
    <location>
        <begin position="22"/>
        <end position="179"/>
    </location>
</feature>
<organism evidence="4 5">
    <name type="scientific">Candidatus Devosia phytovorans</name>
    <dbReference type="NCBI Taxonomy" id="3121372"/>
    <lineage>
        <taxon>Bacteria</taxon>
        <taxon>Pseudomonadati</taxon>
        <taxon>Pseudomonadota</taxon>
        <taxon>Alphaproteobacteria</taxon>
        <taxon>Hyphomicrobiales</taxon>
        <taxon>Devosiaceae</taxon>
        <taxon>Devosia</taxon>
    </lineage>
</organism>
<accession>A0AAJ6B199</accession>
<protein>
    <submittedName>
        <fullName evidence="4">Outer membrane beta-barrel protein</fullName>
    </submittedName>
</protein>
<evidence type="ECO:0000256" key="2">
    <source>
        <dbReference type="SAM" id="SignalP"/>
    </source>
</evidence>
<sequence>MLLRSLAVVATLLSSGAAVQAADLIIPTTPQPIMEQAGFSWDGLYAGVQGGGQFYEDPSYGVVGLHAGVNFVVADPILVGLEASADWLFGDISDFGAFYANARLGALVSDQVLIYALAGTGFEVNADSDTIGTYQLGGGVEFAVTDSVSLRGQVTGIGFYDEDDFLIGTKATVGASYHF</sequence>
<dbReference type="AlphaFoldDB" id="A0AAJ6B199"/>
<name>A0AAJ6B199_9HYPH</name>
<evidence type="ECO:0000313" key="4">
    <source>
        <dbReference type="EMBL" id="WEK04253.1"/>
    </source>
</evidence>
<dbReference type="InterPro" id="IPR027385">
    <property type="entry name" value="Beta-barrel_OMP"/>
</dbReference>
<feature type="domain" description="Outer membrane protein beta-barrel" evidence="3">
    <location>
        <begin position="18"/>
        <end position="179"/>
    </location>
</feature>
<gene>
    <name evidence="4" type="ORF">P0Y65_19055</name>
</gene>
<dbReference type="SUPFAM" id="SSF56925">
    <property type="entry name" value="OMPA-like"/>
    <property type="match status" value="1"/>
</dbReference>
<dbReference type="EMBL" id="CP119312">
    <property type="protein sequence ID" value="WEK04253.1"/>
    <property type="molecule type" value="Genomic_DNA"/>
</dbReference>
<evidence type="ECO:0000256" key="1">
    <source>
        <dbReference type="ARBA" id="ARBA00022729"/>
    </source>
</evidence>
<evidence type="ECO:0000259" key="3">
    <source>
        <dbReference type="Pfam" id="PF13505"/>
    </source>
</evidence>
<dbReference type="Pfam" id="PF13505">
    <property type="entry name" value="OMP_b-brl"/>
    <property type="match status" value="1"/>
</dbReference>
<feature type="signal peptide" evidence="2">
    <location>
        <begin position="1"/>
        <end position="21"/>
    </location>
</feature>
<dbReference type="InterPro" id="IPR011250">
    <property type="entry name" value="OMP/PagP_B-barrel"/>
</dbReference>
<reference evidence="4" key="1">
    <citation type="submission" date="2023-03" db="EMBL/GenBank/DDBJ databases">
        <title>Andean soil-derived lignocellulolytic bacterial consortium as a source of novel taxa and putative plastic-active enzymes.</title>
        <authorList>
            <person name="Diaz-Garcia L."/>
            <person name="Chuvochina M."/>
            <person name="Feuerriegel G."/>
            <person name="Bunk B."/>
            <person name="Sproer C."/>
            <person name="Streit W.R."/>
            <person name="Rodriguez L.M."/>
            <person name="Overmann J."/>
            <person name="Jimenez D.J."/>
        </authorList>
    </citation>
    <scope>NUCLEOTIDE SEQUENCE</scope>
    <source>
        <strain evidence="4">MAG 4196</strain>
    </source>
</reference>
<dbReference type="Gene3D" id="2.40.160.20">
    <property type="match status" value="1"/>
</dbReference>
<evidence type="ECO:0000313" key="5">
    <source>
        <dbReference type="Proteomes" id="UP001217476"/>
    </source>
</evidence>
<proteinExistence type="predicted"/>
<keyword evidence="1 2" id="KW-0732">Signal</keyword>
<dbReference type="Proteomes" id="UP001217476">
    <property type="component" value="Chromosome"/>
</dbReference>